<sequence length="1030" mass="106826">MAEAADGGGRRHPVGFIDTLGVGCCTRLRTGTGRRSDGAGGKGGREGGVPSPQCFHESLTTTPGPVEVARRVNVTSPPDADTIFSVVVPYKGYLYTPMGRGLGIERTYWPDGWALRWNASAAVALEALGAVLHEERVAAAAAALPAAAAPPAALASLAIRQTHHRLSADGGDLWVFDIDAAAVPTPHPALATRVAAAAARAAGKSPPLMVPHIHSGPMSTLKPTRLAWNVVVARPLVGDDTRHGHECTVATLPRPVATPLTLIVPYATRDSRLTAFLATYRVLRYSDPALSLLISTLPTEVAEVNRMVAAAALPLLPPEEAAMDTVPGPRSHHTNGVTVLSSGGDRDGTFSRSVAIRDAVASLSHDVLFFVTDVDLTVGPVAVHNCRANALAGGQAWFPIFWNYYAATPPGLSPSTGFWRTSSYGPVCAHRSSWDAVGGFGGNEEERFAGWGSEDVVAYQHFRDHPAMGVMRGLEPGLTHTWHAKTCARNAAHAACVRTLAMSMASQERLASLVLAQGGGGGGEAAPLFHASLATPPGPVEVARRDRVGSPPDGDTLFSSVSPTRWALRTLAGRGLGIDRIYWPDGWARRWTASAAVALDALGAALEEERAAAVAAEVAAVAAAAAAPAAAAARPPAALASLTILQTHHRLSADGGDVWVYDIDAVAAAATPRPADAAAVAAAAAAAAAEPPPLRGRAAAAATTPTPTPLAWKVVVSRPLVGDDTRTGRGCTVATLPLPVAAPVTLVVPYAGRPARLAAYLRTYGRLRSTDAALGLAIATLPAHVAEVHRLVAAASLPLLPPSQPPPLPQGGPAGSTAPPPAPSHLTHGVTVVTNGGDRAGAFSRSVAVRDAVAGLALDALFYVTDVDLTVSPDAVRNCRAHALAGGQVWYPIFWNYYAGTRPGLSPATGFWRTSSYGTVCAHRSSWDAVGGFGGNEEERFVGWGSEDVEAYQHFRDHPAMGVMRGLEPGLTHAWHDKACAPDDAAYDACRKTVAMSMASQQRLAELVVAADVDVAAALGVHRETGGGMG</sequence>
<proteinExistence type="predicted"/>
<comment type="caution">
    <text evidence="1">The sequence shown here is derived from an EMBL/GenBank/DDBJ whole genome shotgun (WGS) entry which is preliminary data.</text>
</comment>
<evidence type="ECO:0000313" key="2">
    <source>
        <dbReference type="Proteomes" id="UP000798662"/>
    </source>
</evidence>
<protein>
    <submittedName>
        <fullName evidence="1">Uncharacterized protein</fullName>
    </submittedName>
</protein>
<keyword evidence="2" id="KW-1185">Reference proteome</keyword>
<gene>
    <name evidence="1" type="ORF">I4F81_001775</name>
</gene>
<evidence type="ECO:0000313" key="1">
    <source>
        <dbReference type="EMBL" id="KAK1859178.1"/>
    </source>
</evidence>
<reference evidence="1" key="1">
    <citation type="submission" date="2019-11" db="EMBL/GenBank/DDBJ databases">
        <title>Nori genome reveals adaptations in red seaweeds to the harsh intertidal environment.</title>
        <authorList>
            <person name="Wang D."/>
            <person name="Mao Y."/>
        </authorList>
    </citation>
    <scope>NUCLEOTIDE SEQUENCE</scope>
    <source>
        <tissue evidence="1">Gametophyte</tissue>
    </source>
</reference>
<organism evidence="1 2">
    <name type="scientific">Pyropia yezoensis</name>
    <name type="common">Susabi-nori</name>
    <name type="synonym">Porphyra yezoensis</name>
    <dbReference type="NCBI Taxonomy" id="2788"/>
    <lineage>
        <taxon>Eukaryota</taxon>
        <taxon>Rhodophyta</taxon>
        <taxon>Bangiophyceae</taxon>
        <taxon>Bangiales</taxon>
        <taxon>Bangiaceae</taxon>
        <taxon>Pyropia</taxon>
    </lineage>
</organism>
<accession>A0ACC3BMP3</accession>
<dbReference type="Proteomes" id="UP000798662">
    <property type="component" value="Chromosome 1"/>
</dbReference>
<name>A0ACC3BMP3_PYRYE</name>
<dbReference type="EMBL" id="CM020618">
    <property type="protein sequence ID" value="KAK1859178.1"/>
    <property type="molecule type" value="Genomic_DNA"/>
</dbReference>